<keyword evidence="4" id="KW-1185">Reference proteome</keyword>
<comment type="caution">
    <text evidence="3">The sequence shown here is derived from an EMBL/GenBank/DDBJ whole genome shotgun (WGS) entry which is preliminary data.</text>
</comment>
<accession>A0AAN9EKR3</accession>
<dbReference type="Proteomes" id="UP001372338">
    <property type="component" value="Unassembled WGS sequence"/>
</dbReference>
<dbReference type="SUPFAM" id="SSF55895">
    <property type="entry name" value="Ribonuclease Rh-like"/>
    <property type="match status" value="1"/>
</dbReference>
<dbReference type="InterPro" id="IPR001568">
    <property type="entry name" value="RNase_T2-like"/>
</dbReference>
<sequence length="138" mass="15294">MEEHWKSLLPTMTDMKLWADQWQNHGACMATGIGGIVKNPEYYCSATLAMFFLYQGDNLANLMASSQEKVTPGKPYKAETLTDSLKRITGSGIGIQCSDGKDGDQYLTEVHIYVDSEGKGGSKDQPIRSNCKPNMIFF</sequence>
<dbReference type="GO" id="GO:0033897">
    <property type="term" value="F:ribonuclease T2 activity"/>
    <property type="evidence" value="ECO:0007669"/>
    <property type="project" value="InterPro"/>
</dbReference>
<reference evidence="3 4" key="1">
    <citation type="submission" date="2024-01" db="EMBL/GenBank/DDBJ databases">
        <title>The genomes of 5 underutilized Papilionoideae crops provide insights into root nodulation and disease resistanc.</title>
        <authorList>
            <person name="Yuan L."/>
        </authorList>
    </citation>
    <scope>NUCLEOTIDE SEQUENCE [LARGE SCALE GENOMIC DNA]</scope>
    <source>
        <strain evidence="3">ZHUSHIDOU_FW_LH</strain>
        <tissue evidence="3">Leaf</tissue>
    </source>
</reference>
<organism evidence="3 4">
    <name type="scientific">Crotalaria pallida</name>
    <name type="common">Smooth rattlebox</name>
    <name type="synonym">Crotalaria striata</name>
    <dbReference type="NCBI Taxonomy" id="3830"/>
    <lineage>
        <taxon>Eukaryota</taxon>
        <taxon>Viridiplantae</taxon>
        <taxon>Streptophyta</taxon>
        <taxon>Embryophyta</taxon>
        <taxon>Tracheophyta</taxon>
        <taxon>Spermatophyta</taxon>
        <taxon>Magnoliopsida</taxon>
        <taxon>eudicotyledons</taxon>
        <taxon>Gunneridae</taxon>
        <taxon>Pentapetalae</taxon>
        <taxon>rosids</taxon>
        <taxon>fabids</taxon>
        <taxon>Fabales</taxon>
        <taxon>Fabaceae</taxon>
        <taxon>Papilionoideae</taxon>
        <taxon>50 kb inversion clade</taxon>
        <taxon>genistoids sensu lato</taxon>
        <taxon>core genistoids</taxon>
        <taxon>Crotalarieae</taxon>
        <taxon>Crotalaria</taxon>
    </lineage>
</organism>
<dbReference type="GO" id="GO:0003723">
    <property type="term" value="F:RNA binding"/>
    <property type="evidence" value="ECO:0007669"/>
    <property type="project" value="InterPro"/>
</dbReference>
<dbReference type="EMBL" id="JAYWIO010000005">
    <property type="protein sequence ID" value="KAK7259379.1"/>
    <property type="molecule type" value="Genomic_DNA"/>
</dbReference>
<gene>
    <name evidence="3" type="ORF">RIF29_24986</name>
</gene>
<dbReference type="PANTHER" id="PTHR11240:SF22">
    <property type="entry name" value="RIBONUCLEASE T2"/>
    <property type="match status" value="1"/>
</dbReference>
<evidence type="ECO:0000256" key="2">
    <source>
        <dbReference type="RuleBase" id="RU004328"/>
    </source>
</evidence>
<dbReference type="InterPro" id="IPR036430">
    <property type="entry name" value="RNase_T2-like_sf"/>
</dbReference>
<evidence type="ECO:0000313" key="3">
    <source>
        <dbReference type="EMBL" id="KAK7259379.1"/>
    </source>
</evidence>
<dbReference type="PANTHER" id="PTHR11240">
    <property type="entry name" value="RIBONUCLEASE T2"/>
    <property type="match status" value="1"/>
</dbReference>
<proteinExistence type="inferred from homology"/>
<dbReference type="AlphaFoldDB" id="A0AAN9EKR3"/>
<name>A0AAN9EKR3_CROPI</name>
<evidence type="ECO:0000256" key="1">
    <source>
        <dbReference type="ARBA" id="ARBA00007469"/>
    </source>
</evidence>
<evidence type="ECO:0000313" key="4">
    <source>
        <dbReference type="Proteomes" id="UP001372338"/>
    </source>
</evidence>
<comment type="similarity">
    <text evidence="1 2">Belongs to the RNase T2 family.</text>
</comment>
<protein>
    <submittedName>
        <fullName evidence="3">Uncharacterized protein</fullName>
    </submittedName>
</protein>
<dbReference type="Gene3D" id="3.90.730.10">
    <property type="entry name" value="Ribonuclease T2-like"/>
    <property type="match status" value="1"/>
</dbReference>
<dbReference type="Pfam" id="PF00445">
    <property type="entry name" value="Ribonuclease_T2"/>
    <property type="match status" value="1"/>
</dbReference>